<evidence type="ECO:0000313" key="2">
    <source>
        <dbReference type="EMBL" id="QJA76778.1"/>
    </source>
</evidence>
<evidence type="ECO:0000313" key="1">
    <source>
        <dbReference type="EMBL" id="QJA64591.1"/>
    </source>
</evidence>
<name>A0A6M3K4Z7_9ZZZZ</name>
<proteinExistence type="predicted"/>
<sequence length="289" mass="32082">MGEVAVSLFAPEALRRRPQQGEPREESWPWLCHWTSCPSIAADKASEGGFVLARLRDGVRRNDCCESVSTLAVDHDAGTTSPERAAHVLRRYRHIIYSTASHSTEAPHWRAIVALSRPLLPDEHRVLWRHAVARLHSLSIVVDPGCSDPARLWYAPTVRPGCEASFVHLAHDGPELDADGMLAAAKAWAEDQRTEALTPQKRADGEHMGKLVSYAMAALRRAAQNVTEASEGERHHVLCREAFSLARLGLSEQQISDALLGPFVAVAGDRRRREGERTIRDEIHARARK</sequence>
<accession>A0A6M3K4Z7</accession>
<gene>
    <name evidence="2" type="ORF">MM415A01444_0005</name>
    <name evidence="1" type="ORF">MM415B00488_0039</name>
</gene>
<dbReference type="AlphaFoldDB" id="A0A6M3K4Z7"/>
<organism evidence="2">
    <name type="scientific">viral metagenome</name>
    <dbReference type="NCBI Taxonomy" id="1070528"/>
    <lineage>
        <taxon>unclassified sequences</taxon>
        <taxon>metagenomes</taxon>
        <taxon>organismal metagenomes</taxon>
    </lineage>
</organism>
<protein>
    <recommendedName>
        <fullName evidence="3">Primase</fullName>
    </recommendedName>
</protein>
<evidence type="ECO:0008006" key="3">
    <source>
        <dbReference type="Google" id="ProtNLM"/>
    </source>
</evidence>
<dbReference type="EMBL" id="MT141522">
    <property type="protein sequence ID" value="QJA64591.1"/>
    <property type="molecule type" value="Genomic_DNA"/>
</dbReference>
<dbReference type="EMBL" id="MT142243">
    <property type="protein sequence ID" value="QJA76778.1"/>
    <property type="molecule type" value="Genomic_DNA"/>
</dbReference>
<reference evidence="2" key="1">
    <citation type="submission" date="2020-03" db="EMBL/GenBank/DDBJ databases">
        <title>The deep terrestrial virosphere.</title>
        <authorList>
            <person name="Holmfeldt K."/>
            <person name="Nilsson E."/>
            <person name="Simone D."/>
            <person name="Lopez-Fernandez M."/>
            <person name="Wu X."/>
            <person name="de Brujin I."/>
            <person name="Lundin D."/>
            <person name="Andersson A."/>
            <person name="Bertilsson S."/>
            <person name="Dopson M."/>
        </authorList>
    </citation>
    <scope>NUCLEOTIDE SEQUENCE</scope>
    <source>
        <strain evidence="2">MM415A01444</strain>
        <strain evidence="1">MM415B00488</strain>
    </source>
</reference>